<evidence type="ECO:0000313" key="12">
    <source>
        <dbReference type="EMBL" id="SDC78064.1"/>
    </source>
</evidence>
<dbReference type="InterPro" id="IPR009000">
    <property type="entry name" value="Transl_B-barrel_sf"/>
</dbReference>
<dbReference type="GO" id="GO:0005829">
    <property type="term" value="C:cytosol"/>
    <property type="evidence" value="ECO:0007669"/>
    <property type="project" value="TreeGrafter"/>
</dbReference>
<dbReference type="PRINTS" id="PR00315">
    <property type="entry name" value="ELONGATNFCT"/>
</dbReference>
<feature type="binding site" evidence="10">
    <location>
        <begin position="136"/>
        <end position="139"/>
    </location>
    <ligand>
        <name>GTP</name>
        <dbReference type="ChEBI" id="CHEBI:37565"/>
    </ligand>
</feature>
<dbReference type="SUPFAM" id="SSF50465">
    <property type="entry name" value="EF-Tu/eEF-1alpha/eIF2-gamma C-terminal domain"/>
    <property type="match status" value="1"/>
</dbReference>
<reference evidence="12 13" key="1">
    <citation type="submission" date="2016-10" db="EMBL/GenBank/DDBJ databases">
        <authorList>
            <person name="de Groot N.N."/>
        </authorList>
    </citation>
    <scope>NUCLEOTIDE SEQUENCE [LARGE SCALE GENOMIC DNA]</scope>
    <source>
        <strain evidence="12 13">DSM 45514</strain>
    </source>
</reference>
<dbReference type="NCBIfam" id="NF009372">
    <property type="entry name" value="PRK12735.1"/>
    <property type="match status" value="1"/>
</dbReference>
<gene>
    <name evidence="10" type="primary">tuf</name>
    <name evidence="12" type="ORF">SAMN04488112_11654</name>
</gene>
<evidence type="ECO:0000256" key="1">
    <source>
        <dbReference type="ARBA" id="ARBA00007249"/>
    </source>
</evidence>
<dbReference type="InterPro" id="IPR027417">
    <property type="entry name" value="P-loop_NTPase"/>
</dbReference>
<dbReference type="PANTHER" id="PTHR43721">
    <property type="entry name" value="ELONGATION FACTOR TU-RELATED"/>
    <property type="match status" value="1"/>
</dbReference>
<dbReference type="CDD" id="cd03697">
    <property type="entry name" value="EFTU_II"/>
    <property type="match status" value="1"/>
</dbReference>
<dbReference type="InterPro" id="IPR004161">
    <property type="entry name" value="EFTu-like_2"/>
</dbReference>
<keyword evidence="2 10" id="KW-0963">Cytoplasm</keyword>
<dbReference type="RefSeq" id="WP_091571450.1">
    <property type="nucleotide sequence ID" value="NZ_FMZA01000016.1"/>
</dbReference>
<dbReference type="NCBIfam" id="NF000766">
    <property type="entry name" value="PRK00049.1"/>
    <property type="match status" value="1"/>
</dbReference>
<keyword evidence="10" id="KW-0479">Metal-binding</keyword>
<dbReference type="InterPro" id="IPR004541">
    <property type="entry name" value="Transl_elong_EFTu/EF1A_bac/org"/>
</dbReference>
<dbReference type="NCBIfam" id="TIGR00231">
    <property type="entry name" value="small_GTP"/>
    <property type="match status" value="1"/>
</dbReference>
<keyword evidence="8 10" id="KW-0342">GTP-binding</keyword>
<feature type="domain" description="Tr-type G" evidence="11">
    <location>
        <begin position="10"/>
        <end position="205"/>
    </location>
</feature>
<dbReference type="GO" id="GO:0003924">
    <property type="term" value="F:GTPase activity"/>
    <property type="evidence" value="ECO:0007669"/>
    <property type="project" value="UniProtKB-UniRule"/>
</dbReference>
<dbReference type="HAMAP" id="MF_00118_B">
    <property type="entry name" value="EF_Tu_B"/>
    <property type="match status" value="1"/>
</dbReference>
<feature type="binding site" evidence="10">
    <location>
        <begin position="19"/>
        <end position="26"/>
    </location>
    <ligand>
        <name>GTP</name>
        <dbReference type="ChEBI" id="CHEBI:37565"/>
    </ligand>
</feature>
<evidence type="ECO:0000313" key="13">
    <source>
        <dbReference type="Proteomes" id="UP000199387"/>
    </source>
</evidence>
<proteinExistence type="inferred from homology"/>
<dbReference type="GO" id="GO:0003746">
    <property type="term" value="F:translation elongation factor activity"/>
    <property type="evidence" value="ECO:0007669"/>
    <property type="project" value="UniProtKB-UniRule"/>
</dbReference>
<name>A0A1G6PES7_9BACL</name>
<dbReference type="CDD" id="cd03707">
    <property type="entry name" value="EFTU_III"/>
    <property type="match status" value="1"/>
</dbReference>
<protein>
    <recommendedName>
        <fullName evidence="9 10">Elongation factor Tu</fullName>
        <shortName evidence="10">EF-Tu</shortName>
        <ecNumber evidence="10">3.6.5.3</ecNumber>
    </recommendedName>
</protein>
<dbReference type="SUPFAM" id="SSF50447">
    <property type="entry name" value="Translation proteins"/>
    <property type="match status" value="1"/>
</dbReference>
<dbReference type="Gene3D" id="3.40.50.300">
    <property type="entry name" value="P-loop containing nucleotide triphosphate hydrolases"/>
    <property type="match status" value="1"/>
</dbReference>
<dbReference type="InterPro" id="IPR005225">
    <property type="entry name" value="Small_GTP-bd"/>
</dbReference>
<dbReference type="Pfam" id="PF03143">
    <property type="entry name" value="GTP_EFTU_D3"/>
    <property type="match status" value="1"/>
</dbReference>
<dbReference type="PROSITE" id="PS00301">
    <property type="entry name" value="G_TR_1"/>
    <property type="match status" value="1"/>
</dbReference>
<evidence type="ECO:0000256" key="10">
    <source>
        <dbReference type="HAMAP-Rule" id="MF_00118"/>
    </source>
</evidence>
<evidence type="ECO:0000256" key="9">
    <source>
        <dbReference type="ARBA" id="ARBA00029554"/>
    </source>
</evidence>
<dbReference type="STRING" id="1236220.SAMN04488112_11654"/>
<comment type="similarity">
    <text evidence="1 10">Belongs to the TRAFAC class translation factor GTPase superfamily. Classic translation factor GTPase family. EF-Tu/EF-1A subfamily.</text>
</comment>
<evidence type="ECO:0000256" key="6">
    <source>
        <dbReference type="ARBA" id="ARBA00022842"/>
    </source>
</evidence>
<dbReference type="InterPro" id="IPR000795">
    <property type="entry name" value="T_Tr_GTP-bd_dom"/>
</dbReference>
<dbReference type="SUPFAM" id="SSF52540">
    <property type="entry name" value="P-loop containing nucleoside triphosphate hydrolases"/>
    <property type="match status" value="1"/>
</dbReference>
<dbReference type="Proteomes" id="UP000199387">
    <property type="component" value="Unassembled WGS sequence"/>
</dbReference>
<comment type="subunit">
    <text evidence="10">Monomer.</text>
</comment>
<comment type="function">
    <text evidence="10">GTP hydrolase that promotes the GTP-dependent binding of aminoacyl-tRNA to the A-site of ribosomes during protein biosynthesis.</text>
</comment>
<dbReference type="GO" id="GO:0005525">
    <property type="term" value="F:GTP binding"/>
    <property type="evidence" value="ECO:0007669"/>
    <property type="project" value="UniProtKB-UniRule"/>
</dbReference>
<dbReference type="PANTHER" id="PTHR43721:SF22">
    <property type="entry name" value="ELONGATION FACTOR TU, MITOCHONDRIAL"/>
    <property type="match status" value="1"/>
</dbReference>
<keyword evidence="13" id="KW-1185">Reference proteome</keyword>
<keyword evidence="3 10" id="KW-0547">Nucleotide-binding</keyword>
<dbReference type="Gene3D" id="2.40.30.10">
    <property type="entry name" value="Translation factors"/>
    <property type="match status" value="2"/>
</dbReference>
<dbReference type="InterPro" id="IPR050055">
    <property type="entry name" value="EF-Tu_GTPase"/>
</dbReference>
<dbReference type="GO" id="GO:0000287">
    <property type="term" value="F:magnesium ion binding"/>
    <property type="evidence" value="ECO:0007669"/>
    <property type="project" value="UniProtKB-UniRule"/>
</dbReference>
<accession>A0A1G6PES7</accession>
<dbReference type="EC" id="3.6.5.3" evidence="10"/>
<feature type="binding site" evidence="10">
    <location>
        <begin position="81"/>
        <end position="85"/>
    </location>
    <ligand>
        <name>GTP</name>
        <dbReference type="ChEBI" id="CHEBI:37565"/>
    </ligand>
</feature>
<dbReference type="Pfam" id="PF00009">
    <property type="entry name" value="GTP_EFTU"/>
    <property type="match status" value="1"/>
</dbReference>
<dbReference type="NCBIfam" id="NF009373">
    <property type="entry name" value="PRK12736.1"/>
    <property type="match status" value="1"/>
</dbReference>
<organism evidence="12 13">
    <name type="scientific">Melghirimyces thermohalophilus</name>
    <dbReference type="NCBI Taxonomy" id="1236220"/>
    <lineage>
        <taxon>Bacteria</taxon>
        <taxon>Bacillati</taxon>
        <taxon>Bacillota</taxon>
        <taxon>Bacilli</taxon>
        <taxon>Bacillales</taxon>
        <taxon>Thermoactinomycetaceae</taxon>
        <taxon>Melghirimyces</taxon>
    </lineage>
</organism>
<evidence type="ECO:0000256" key="7">
    <source>
        <dbReference type="ARBA" id="ARBA00022917"/>
    </source>
</evidence>
<comment type="subcellular location">
    <subcellularLocation>
        <location evidence="10">Cytoplasm</location>
    </subcellularLocation>
</comment>
<dbReference type="InterPro" id="IPR031157">
    <property type="entry name" value="G_TR_CS"/>
</dbReference>
<dbReference type="InterPro" id="IPR033720">
    <property type="entry name" value="EFTU_2"/>
</dbReference>
<feature type="binding site" evidence="10">
    <location>
        <position position="26"/>
    </location>
    <ligand>
        <name>Mg(2+)</name>
        <dbReference type="ChEBI" id="CHEBI:18420"/>
    </ligand>
</feature>
<dbReference type="Pfam" id="PF03144">
    <property type="entry name" value="GTP_EFTU_D2"/>
    <property type="match status" value="1"/>
</dbReference>
<evidence type="ECO:0000256" key="8">
    <source>
        <dbReference type="ARBA" id="ARBA00023134"/>
    </source>
</evidence>
<evidence type="ECO:0000256" key="2">
    <source>
        <dbReference type="ARBA" id="ARBA00022490"/>
    </source>
</evidence>
<dbReference type="InterPro" id="IPR009001">
    <property type="entry name" value="Transl_elong_EF1A/Init_IF2_C"/>
</dbReference>
<evidence type="ECO:0000259" key="11">
    <source>
        <dbReference type="PROSITE" id="PS51722"/>
    </source>
</evidence>
<dbReference type="EMBL" id="FMZA01000016">
    <property type="protein sequence ID" value="SDC78064.1"/>
    <property type="molecule type" value="Genomic_DNA"/>
</dbReference>
<keyword evidence="5 10" id="KW-0378">Hydrolase</keyword>
<keyword evidence="7 10" id="KW-0648">Protein biosynthesis</keyword>
<comment type="catalytic activity">
    <reaction evidence="10">
        <text>GTP + H2O = GDP + phosphate + H(+)</text>
        <dbReference type="Rhea" id="RHEA:19669"/>
        <dbReference type="ChEBI" id="CHEBI:15377"/>
        <dbReference type="ChEBI" id="CHEBI:15378"/>
        <dbReference type="ChEBI" id="CHEBI:37565"/>
        <dbReference type="ChEBI" id="CHEBI:43474"/>
        <dbReference type="ChEBI" id="CHEBI:58189"/>
        <dbReference type="EC" id="3.6.5.3"/>
    </reaction>
</comment>
<evidence type="ECO:0000256" key="4">
    <source>
        <dbReference type="ARBA" id="ARBA00022768"/>
    </source>
</evidence>
<dbReference type="OrthoDB" id="9804504at2"/>
<dbReference type="NCBIfam" id="TIGR00485">
    <property type="entry name" value="EF-Tu"/>
    <property type="match status" value="1"/>
</dbReference>
<evidence type="ECO:0000256" key="5">
    <source>
        <dbReference type="ARBA" id="ARBA00022801"/>
    </source>
</evidence>
<dbReference type="InterPro" id="IPR041709">
    <property type="entry name" value="EF-Tu_GTP-bd"/>
</dbReference>
<dbReference type="InterPro" id="IPR004160">
    <property type="entry name" value="Transl_elong_EFTu/EF1A_C"/>
</dbReference>
<evidence type="ECO:0000256" key="3">
    <source>
        <dbReference type="ARBA" id="ARBA00022741"/>
    </source>
</evidence>
<dbReference type="FunFam" id="2.40.30.10:FF:000001">
    <property type="entry name" value="Elongation factor Tu"/>
    <property type="match status" value="1"/>
</dbReference>
<sequence>MAKEKFERTKPHVNIGTIGHVDHGKTTLTAAITTVMASTGTGEARAFDTIDNAPEEKERGITIATSHVEYETEARHYAHVDCPGHADYVKNMITGAAQMDGAILVVSAADGPMPQTREHILLSRQVGVPSIVVFLNKVDMVDDEELLELVEMEVRELLSEYDFPGDDIPVVAGSALKAMEDPSGEYGQKILELMQAIDDHVPTPERDKDKPFLMPIEDVFTITGRGTVATGRVERGVVKVSDEVEIIGIKDEIKKTVITGVEMFRKMMEEAEAGDNIGALLRGIDREEIQRGQVLAKPGSVKPHTKFKAQVYILSKDEGGRHTPFFNGYRPQFYFRTTDVTGVIQLPEGTEMVMPGDNVEMDVELIAPIAIEDGTRFAIREGGRTVGAGAVTTIHE</sequence>
<keyword evidence="6 10" id="KW-0460">Magnesium</keyword>
<dbReference type="FunFam" id="3.40.50.300:FF:000003">
    <property type="entry name" value="Elongation factor Tu"/>
    <property type="match status" value="1"/>
</dbReference>
<dbReference type="CDD" id="cd01884">
    <property type="entry name" value="EF_Tu"/>
    <property type="match status" value="1"/>
</dbReference>
<keyword evidence="4 10" id="KW-0251">Elongation factor</keyword>
<dbReference type="PROSITE" id="PS51722">
    <property type="entry name" value="G_TR_2"/>
    <property type="match status" value="1"/>
</dbReference>
<dbReference type="AlphaFoldDB" id="A0A1G6PES7"/>